<dbReference type="Pfam" id="PF10629">
    <property type="entry name" value="CMI2B-like"/>
    <property type="match status" value="2"/>
</dbReference>
<sequence length="303" mass="34742">MTTIAFGGGPTVEQRRLFASLKEGTQVPGYRGYIPQLKYRVGKTYGTDTHKLLVENVPNARKTFTLTGPIDAPSLRNKLPEANGENKYTEKMVSGYTGYIPRMPFKFGGTYKEDCDTCIDEFLTNTQNHNFKNRDLQRQIRSYPRLTAISYDPEVRDRLNTFRDKTATVMEDRRPLEEAPIPGYKGYIPRVGTTEIGLGHRYHESSKLGFETFAQETRRHAENIFKAEPILLNRPTTSRNLRSAPNFGRRLYPHDGMIPNYTGYIPQRRYAFGNTYGDTTRSLEVCRHSLPSYGEYTKINPID</sequence>
<feature type="domain" description="Sperm-associated microtubule inner protein 5" evidence="7">
    <location>
        <begin position="172"/>
        <end position="221"/>
    </location>
</feature>
<dbReference type="PANTHER" id="PTHR22146">
    <property type="entry name" value="CAT EYE SYNDROME CRITICAL REGION PROTEIN 6"/>
    <property type="match status" value="1"/>
</dbReference>
<dbReference type="EMBL" id="JAZGQO010000001">
    <property type="protein sequence ID" value="KAK6194674.1"/>
    <property type="molecule type" value="Genomic_DNA"/>
</dbReference>
<dbReference type="AlphaFoldDB" id="A0AAN8KBW4"/>
<dbReference type="InterPro" id="IPR018902">
    <property type="entry name" value="CMI2A-C-like_dom"/>
</dbReference>
<dbReference type="Proteomes" id="UP001347796">
    <property type="component" value="Unassembled WGS sequence"/>
</dbReference>
<reference evidence="8 9" key="1">
    <citation type="submission" date="2024-01" db="EMBL/GenBank/DDBJ databases">
        <title>The genome of the rayed Mediterranean limpet Patella caerulea (Linnaeus, 1758).</title>
        <authorList>
            <person name="Anh-Thu Weber A."/>
            <person name="Halstead-Nussloch G."/>
        </authorList>
    </citation>
    <scope>NUCLEOTIDE SEQUENCE [LARGE SCALE GENOMIC DNA]</scope>
    <source>
        <strain evidence="8">AATW-2023a</strain>
        <tissue evidence="8">Whole specimen</tissue>
    </source>
</reference>
<evidence type="ECO:0000256" key="5">
    <source>
        <dbReference type="ARBA" id="ARBA00035661"/>
    </source>
</evidence>
<evidence type="ECO:0000313" key="9">
    <source>
        <dbReference type="Proteomes" id="UP001347796"/>
    </source>
</evidence>
<organism evidence="8 9">
    <name type="scientific">Patella caerulea</name>
    <name type="common">Rayed Mediterranean limpet</name>
    <dbReference type="NCBI Taxonomy" id="87958"/>
    <lineage>
        <taxon>Eukaryota</taxon>
        <taxon>Metazoa</taxon>
        <taxon>Spiralia</taxon>
        <taxon>Lophotrochozoa</taxon>
        <taxon>Mollusca</taxon>
        <taxon>Gastropoda</taxon>
        <taxon>Patellogastropoda</taxon>
        <taxon>Patelloidea</taxon>
        <taxon>Patellidae</taxon>
        <taxon>Patella</taxon>
    </lineage>
</organism>
<dbReference type="GO" id="GO:0005930">
    <property type="term" value="C:axoneme"/>
    <property type="evidence" value="ECO:0007669"/>
    <property type="project" value="UniProtKB-SubCell"/>
</dbReference>
<comment type="caution">
    <text evidence="8">The sequence shown here is derived from an EMBL/GenBank/DDBJ whole genome shotgun (WGS) entry which is preliminary data.</text>
</comment>
<evidence type="ECO:0000256" key="3">
    <source>
        <dbReference type="ARBA" id="ARBA00023212"/>
    </source>
</evidence>
<feature type="domain" description="Ciliary microtubule inner protein 2A-C-like" evidence="6">
    <location>
        <begin position="26"/>
        <end position="55"/>
    </location>
</feature>
<dbReference type="InterPro" id="IPR055215">
    <property type="entry name" value="SPMIP5_dom"/>
</dbReference>
<dbReference type="PANTHER" id="PTHR22146:SF17">
    <property type="entry name" value="PROTEIN FAM166B-LIKE PROTEIN"/>
    <property type="match status" value="1"/>
</dbReference>
<feature type="domain" description="Ciliary microtubule inner protein 2A-C-like" evidence="6">
    <location>
        <begin position="257"/>
        <end position="281"/>
    </location>
</feature>
<keyword evidence="9" id="KW-1185">Reference proteome</keyword>
<keyword evidence="4" id="KW-0966">Cell projection</keyword>
<comment type="similarity">
    <text evidence="5">Belongs to the CIMIP2 family.</text>
</comment>
<evidence type="ECO:0000313" key="8">
    <source>
        <dbReference type="EMBL" id="KAK6194674.1"/>
    </source>
</evidence>
<name>A0AAN8KBW4_PATCE</name>
<dbReference type="Pfam" id="PF22573">
    <property type="entry name" value="SPMIP5"/>
    <property type="match status" value="1"/>
</dbReference>
<gene>
    <name evidence="8" type="ORF">SNE40_000265</name>
</gene>
<evidence type="ECO:0000259" key="7">
    <source>
        <dbReference type="Pfam" id="PF22573"/>
    </source>
</evidence>
<accession>A0AAN8KBW4</accession>
<keyword evidence="2" id="KW-0963">Cytoplasm</keyword>
<evidence type="ECO:0000256" key="4">
    <source>
        <dbReference type="ARBA" id="ARBA00023273"/>
    </source>
</evidence>
<comment type="subcellular location">
    <subcellularLocation>
        <location evidence="1">Cytoplasm</location>
        <location evidence="1">Cytoskeleton</location>
        <location evidence="1">Cilium axoneme</location>
    </subcellularLocation>
</comment>
<dbReference type="GO" id="GO:0015630">
    <property type="term" value="C:microtubule cytoskeleton"/>
    <property type="evidence" value="ECO:0007669"/>
    <property type="project" value="UniProtKB-ARBA"/>
</dbReference>
<evidence type="ECO:0000256" key="2">
    <source>
        <dbReference type="ARBA" id="ARBA00022490"/>
    </source>
</evidence>
<evidence type="ECO:0008006" key="10">
    <source>
        <dbReference type="Google" id="ProtNLM"/>
    </source>
</evidence>
<proteinExistence type="inferred from homology"/>
<keyword evidence="3" id="KW-0206">Cytoskeleton</keyword>
<evidence type="ECO:0000259" key="6">
    <source>
        <dbReference type="Pfam" id="PF10629"/>
    </source>
</evidence>
<protein>
    <recommendedName>
        <fullName evidence="10">Protein FAM166B</fullName>
    </recommendedName>
</protein>
<evidence type="ECO:0000256" key="1">
    <source>
        <dbReference type="ARBA" id="ARBA00004430"/>
    </source>
</evidence>